<feature type="domain" description="PPM-type phosphatase" evidence="4">
    <location>
        <begin position="72"/>
        <end position="385"/>
    </location>
</feature>
<sequence>MGCVSSSEAAIIGDKQQQQQQSPQRRQKQPSGFTERKGPDVLQQQQQTIISVVDPKTTTTQTLRLGDTLHVRYACVSKRGRDPDSLLKPNQDSYSHHGTFHNDETAFFGVYDGHGPTGQDCSTYVQQQLPQMIRSALEEQYSLNTNLIEDSLKQAHIQCNRALHADSDIDDSYSGTTCVSILLQPNRVTVSNVGDSRVILGTQQQHQLQKWTAVPLSNDQTPRRQDEAKRCQQAGARIMSFGQLQKESRQQQQHDYDGYDEDEDDDVEDPPRIWAPNGKYPGTAFTRSIGDRMAKQFGVCAEPEVLHVTLSDKERVLVLASDGIWDVLSNQEVIDICYQHRRDPLSACHEIVKRSQEEWLKNDQVSSQDDPLASYDDMTVLVVLLGDDDKEQQQQQQQQRYNDNYEKEDNTQEVKDHSTDNDDDNNNMASTRNDNDEDVKDHPDNDTATPTTATTATAAATTTTTTPIPTEHKRRVRQKTLRKLEEGPDPDTTAATSIFFAPTSSSSSPVKSTTSSSHPTD</sequence>
<keyword evidence="6" id="KW-1185">Reference proteome</keyword>
<dbReference type="PANTHER" id="PTHR47992">
    <property type="entry name" value="PROTEIN PHOSPHATASE"/>
    <property type="match status" value="1"/>
</dbReference>
<evidence type="ECO:0000313" key="5">
    <source>
        <dbReference type="EMBL" id="KAG7372896.1"/>
    </source>
</evidence>
<dbReference type="AlphaFoldDB" id="A0A9K3Q6X3"/>
<name>A0A9K3Q6X3_9STRA</name>
<dbReference type="EMBL" id="JAGRRH010000002">
    <property type="protein sequence ID" value="KAG7372896.1"/>
    <property type="molecule type" value="Genomic_DNA"/>
</dbReference>
<dbReference type="InterPro" id="IPR015655">
    <property type="entry name" value="PP2C"/>
</dbReference>
<dbReference type="InterPro" id="IPR000222">
    <property type="entry name" value="PP2C_BS"/>
</dbReference>
<feature type="compositionally biased region" description="Low complexity" evidence="3">
    <location>
        <begin position="492"/>
        <end position="521"/>
    </location>
</feature>
<feature type="compositionally biased region" description="Basic and acidic residues" evidence="3">
    <location>
        <begin position="403"/>
        <end position="420"/>
    </location>
</feature>
<proteinExistence type="inferred from homology"/>
<comment type="subcellular location">
    <subcellularLocation>
        <location evidence="1">Membrane</location>
        <topology evidence="1">Peripheral membrane protein</topology>
    </subcellularLocation>
</comment>
<dbReference type="Proteomes" id="UP000693970">
    <property type="component" value="Unassembled WGS sequence"/>
</dbReference>
<comment type="similarity">
    <text evidence="2">Belongs to the PP2C family.</text>
</comment>
<feature type="compositionally biased region" description="Acidic residues" evidence="3">
    <location>
        <begin position="258"/>
        <end position="268"/>
    </location>
</feature>
<dbReference type="CDD" id="cd00143">
    <property type="entry name" value="PP2Cc"/>
    <property type="match status" value="1"/>
</dbReference>
<feature type="compositionally biased region" description="Low complexity" evidence="3">
    <location>
        <begin position="15"/>
        <end position="24"/>
    </location>
</feature>
<protein>
    <submittedName>
        <fullName evidence="5">Protein phosphatase 2C</fullName>
    </submittedName>
</protein>
<dbReference type="PROSITE" id="PS01032">
    <property type="entry name" value="PPM_1"/>
    <property type="match status" value="1"/>
</dbReference>
<gene>
    <name evidence="5" type="ORF">IV203_033620</name>
</gene>
<dbReference type="SMART" id="SM00332">
    <property type="entry name" value="PP2Cc"/>
    <property type="match status" value="1"/>
</dbReference>
<evidence type="ECO:0000256" key="2">
    <source>
        <dbReference type="RuleBase" id="RU003465"/>
    </source>
</evidence>
<dbReference type="GO" id="GO:0043169">
    <property type="term" value="F:cation binding"/>
    <property type="evidence" value="ECO:0007669"/>
    <property type="project" value="InterPro"/>
</dbReference>
<evidence type="ECO:0000256" key="1">
    <source>
        <dbReference type="ARBA" id="ARBA00004170"/>
    </source>
</evidence>
<feature type="region of interest" description="Disordered" evidence="3">
    <location>
        <begin position="242"/>
        <end position="279"/>
    </location>
</feature>
<accession>A0A9K3Q6X3</accession>
<keyword evidence="2" id="KW-0904">Protein phosphatase</keyword>
<dbReference type="PROSITE" id="PS51746">
    <property type="entry name" value="PPM_2"/>
    <property type="match status" value="1"/>
</dbReference>
<dbReference type="InterPro" id="IPR001932">
    <property type="entry name" value="PPM-type_phosphatase-like_dom"/>
</dbReference>
<feature type="compositionally biased region" description="Low complexity" evidence="3">
    <location>
        <begin position="447"/>
        <end position="469"/>
    </location>
</feature>
<dbReference type="GO" id="GO:0004722">
    <property type="term" value="F:protein serine/threonine phosphatase activity"/>
    <property type="evidence" value="ECO:0007669"/>
    <property type="project" value="InterPro"/>
</dbReference>
<feature type="region of interest" description="Disordered" evidence="3">
    <location>
        <begin position="1"/>
        <end position="44"/>
    </location>
</feature>
<evidence type="ECO:0000259" key="4">
    <source>
        <dbReference type="PROSITE" id="PS51746"/>
    </source>
</evidence>
<feature type="region of interest" description="Disordered" evidence="3">
    <location>
        <begin position="390"/>
        <end position="521"/>
    </location>
</feature>
<feature type="compositionally biased region" description="Basic residues" evidence="3">
    <location>
        <begin position="472"/>
        <end position="481"/>
    </location>
</feature>
<organism evidence="5 6">
    <name type="scientific">Nitzschia inconspicua</name>
    <dbReference type="NCBI Taxonomy" id="303405"/>
    <lineage>
        <taxon>Eukaryota</taxon>
        <taxon>Sar</taxon>
        <taxon>Stramenopiles</taxon>
        <taxon>Ochrophyta</taxon>
        <taxon>Bacillariophyta</taxon>
        <taxon>Bacillariophyceae</taxon>
        <taxon>Bacillariophycidae</taxon>
        <taxon>Bacillariales</taxon>
        <taxon>Bacillariaceae</taxon>
        <taxon>Nitzschia</taxon>
    </lineage>
</organism>
<dbReference type="OrthoDB" id="10264738at2759"/>
<evidence type="ECO:0000313" key="6">
    <source>
        <dbReference type="Proteomes" id="UP000693970"/>
    </source>
</evidence>
<reference evidence="5" key="1">
    <citation type="journal article" date="2021" name="Sci. Rep.">
        <title>Diploid genomic architecture of Nitzschia inconspicua, an elite biomass production diatom.</title>
        <authorList>
            <person name="Oliver A."/>
            <person name="Podell S."/>
            <person name="Pinowska A."/>
            <person name="Traller J.C."/>
            <person name="Smith S.R."/>
            <person name="McClure R."/>
            <person name="Beliaev A."/>
            <person name="Bohutskyi P."/>
            <person name="Hill E.A."/>
            <person name="Rabines A."/>
            <person name="Zheng H."/>
            <person name="Allen L.Z."/>
            <person name="Kuo A."/>
            <person name="Grigoriev I.V."/>
            <person name="Allen A.E."/>
            <person name="Hazlebeck D."/>
            <person name="Allen E.E."/>
        </authorList>
    </citation>
    <scope>NUCLEOTIDE SEQUENCE</scope>
    <source>
        <strain evidence="5">Hildebrandi</strain>
    </source>
</reference>
<keyword evidence="2" id="KW-0378">Hydrolase</keyword>
<dbReference type="Pfam" id="PF00481">
    <property type="entry name" value="PP2C"/>
    <property type="match status" value="1"/>
</dbReference>
<reference evidence="5" key="2">
    <citation type="submission" date="2021-04" db="EMBL/GenBank/DDBJ databases">
        <authorList>
            <person name="Podell S."/>
        </authorList>
    </citation>
    <scope>NUCLEOTIDE SEQUENCE</scope>
    <source>
        <strain evidence="5">Hildebrandi</strain>
    </source>
</reference>
<feature type="compositionally biased region" description="Basic and acidic residues" evidence="3">
    <location>
        <begin position="246"/>
        <end position="257"/>
    </location>
</feature>
<comment type="caution">
    <text evidence="5">The sequence shown here is derived from an EMBL/GenBank/DDBJ whole genome shotgun (WGS) entry which is preliminary data.</text>
</comment>
<dbReference type="GO" id="GO:0016020">
    <property type="term" value="C:membrane"/>
    <property type="evidence" value="ECO:0007669"/>
    <property type="project" value="UniProtKB-SubCell"/>
</dbReference>
<evidence type="ECO:0000256" key="3">
    <source>
        <dbReference type="SAM" id="MobiDB-lite"/>
    </source>
</evidence>